<name>A0ACC2XQT3_9TREE</name>
<comment type="caution">
    <text evidence="1">The sequence shown here is derived from an EMBL/GenBank/DDBJ whole genome shotgun (WGS) entry which is preliminary data.</text>
</comment>
<evidence type="ECO:0000313" key="1">
    <source>
        <dbReference type="EMBL" id="KAJ9125991.1"/>
    </source>
</evidence>
<accession>A0ACC2XQT3</accession>
<dbReference type="Proteomes" id="UP001234202">
    <property type="component" value="Unassembled WGS sequence"/>
</dbReference>
<sequence length="181" mass="19804">MHDIRADVASFITALNDEDETKSMATGTEPGGDGANTTSEGPADTTVHQTGEQYSSIEYPCSDEQQPGTSCVSAPMKAERASISTGATTATKLDEMGNAPIEQRAKRFRVVRPGTPLEREQAAKALIETGQLEDARNSDEERVTTAEKWRLWIHHLDATPAERKWLLKPEPLVVKAEVEIQ</sequence>
<reference evidence="1" key="1">
    <citation type="submission" date="2023-04" db="EMBL/GenBank/DDBJ databases">
        <title>Draft Genome sequencing of Naganishia species isolated from polar environments using Oxford Nanopore Technology.</title>
        <authorList>
            <person name="Leo P."/>
            <person name="Venkateswaran K."/>
        </authorList>
    </citation>
    <scope>NUCLEOTIDE SEQUENCE</scope>
    <source>
        <strain evidence="1">DBVPG 5303</strain>
    </source>
</reference>
<organism evidence="1 2">
    <name type="scientific">Naganishia onofrii</name>
    <dbReference type="NCBI Taxonomy" id="1851511"/>
    <lineage>
        <taxon>Eukaryota</taxon>
        <taxon>Fungi</taxon>
        <taxon>Dikarya</taxon>
        <taxon>Basidiomycota</taxon>
        <taxon>Agaricomycotina</taxon>
        <taxon>Tremellomycetes</taxon>
        <taxon>Filobasidiales</taxon>
        <taxon>Filobasidiaceae</taxon>
        <taxon>Naganishia</taxon>
    </lineage>
</organism>
<proteinExistence type="predicted"/>
<evidence type="ECO:0000313" key="2">
    <source>
        <dbReference type="Proteomes" id="UP001234202"/>
    </source>
</evidence>
<keyword evidence="2" id="KW-1185">Reference proteome</keyword>
<protein>
    <submittedName>
        <fullName evidence="1">Uncharacterized protein</fullName>
    </submittedName>
</protein>
<dbReference type="EMBL" id="JASBWV010000006">
    <property type="protein sequence ID" value="KAJ9125991.1"/>
    <property type="molecule type" value="Genomic_DNA"/>
</dbReference>
<gene>
    <name evidence="1" type="ORF">QFC24_002263</name>
</gene>